<evidence type="ECO:0000313" key="2">
    <source>
        <dbReference type="Proteomes" id="UP000067422"/>
    </source>
</evidence>
<organism evidence="1 2">
    <name type="scientific">Vibrio harveyi</name>
    <name type="common">Beneckea harveyi</name>
    <dbReference type="NCBI Taxonomy" id="669"/>
    <lineage>
        <taxon>Bacteria</taxon>
        <taxon>Pseudomonadati</taxon>
        <taxon>Pseudomonadota</taxon>
        <taxon>Gammaproteobacteria</taxon>
        <taxon>Vibrionales</taxon>
        <taxon>Vibrionaceae</taxon>
        <taxon>Vibrio</taxon>
    </lineage>
</organism>
<proteinExistence type="predicted"/>
<evidence type="ECO:0000313" key="1">
    <source>
        <dbReference type="EMBL" id="AMG01327.1"/>
    </source>
</evidence>
<dbReference type="RefSeq" id="WP_061066637.1">
    <property type="nucleotide sequence ID" value="NZ_CP014039.2"/>
</dbReference>
<accession>A0ABN4L9R8</accession>
<dbReference type="EMBL" id="CP014039">
    <property type="protein sequence ID" value="AMG01327.1"/>
    <property type="molecule type" value="Genomic_DNA"/>
</dbReference>
<sequence>MTRKSHEYQGVRGIPAIAKAVGISEVTLKARVHHKKMTIEEAVALGETGEKKNPVKYEYQGLRGLRNIAEAFGINAKTLENRVITKKMSIEEALNKPVIKHNGDCYLEQQNVEVDKTRALWNVALGMGAQ</sequence>
<dbReference type="Proteomes" id="UP000067422">
    <property type="component" value="Chromosome 2"/>
</dbReference>
<name>A0ABN4L9R8_VIBHA</name>
<gene>
    <name evidence="1" type="ORF">AL538_27120</name>
</gene>
<reference evidence="1" key="1">
    <citation type="submission" date="2018-01" db="EMBL/GenBank/DDBJ databases">
        <title>FDA dAtabase for Regulatory Grade micrObial Sequences (FDA-ARGOS): Supporting development and validation of Infectious Disease Dx tests.</title>
        <authorList>
            <person name="Hoffmann M."/>
            <person name="Allard M."/>
            <person name="Evans P."/>
            <person name="Brown E."/>
            <person name="Tallon L."/>
            <person name="Sadzewicz L."/>
            <person name="Sengamalay N."/>
            <person name="Ott S."/>
            <person name="Godinez A."/>
            <person name="Nagaraj S."/>
            <person name="Vyas G."/>
            <person name="Aluvathingal J."/>
            <person name="Nadendla S."/>
            <person name="Geyer C."/>
            <person name="Sichtig H."/>
        </authorList>
    </citation>
    <scope>NUCLEOTIDE SEQUENCE</scope>
    <source>
        <strain evidence="1">FDAARGOS_107</strain>
    </source>
</reference>
<keyword evidence="2" id="KW-1185">Reference proteome</keyword>
<protein>
    <submittedName>
        <fullName evidence="1">Uncharacterized protein</fullName>
    </submittedName>
</protein>